<dbReference type="EMBL" id="CAXKWB010009895">
    <property type="protein sequence ID" value="CAL4096278.1"/>
    <property type="molecule type" value="Genomic_DNA"/>
</dbReference>
<dbReference type="InterPro" id="IPR043504">
    <property type="entry name" value="Peptidase_S1_PA_chymotrypsin"/>
</dbReference>
<dbReference type="Proteomes" id="UP001497623">
    <property type="component" value="Unassembled WGS sequence"/>
</dbReference>
<evidence type="ECO:0000259" key="8">
    <source>
        <dbReference type="PROSITE" id="PS50240"/>
    </source>
</evidence>
<dbReference type="FunFam" id="2.40.10.10:FF:000054">
    <property type="entry name" value="Complement C1r subcomponent"/>
    <property type="match status" value="1"/>
</dbReference>
<evidence type="ECO:0000256" key="6">
    <source>
        <dbReference type="ARBA" id="ARBA00024195"/>
    </source>
</evidence>
<keyword evidence="3 7" id="KW-0732">Signal</keyword>
<comment type="subcellular location">
    <subcellularLocation>
        <location evidence="1">Secreted</location>
    </subcellularLocation>
</comment>
<evidence type="ECO:0000256" key="4">
    <source>
        <dbReference type="ARBA" id="ARBA00023157"/>
    </source>
</evidence>
<evidence type="ECO:0000256" key="2">
    <source>
        <dbReference type="ARBA" id="ARBA00022525"/>
    </source>
</evidence>
<evidence type="ECO:0000256" key="7">
    <source>
        <dbReference type="SAM" id="SignalP"/>
    </source>
</evidence>
<dbReference type="PANTHER" id="PTHR24256">
    <property type="entry name" value="TRYPTASE-RELATED"/>
    <property type="match status" value="1"/>
</dbReference>
<dbReference type="AlphaFoldDB" id="A0AAV2QU64"/>
<proteinExistence type="inferred from homology"/>
<feature type="chain" id="PRO_5043539480" description="Peptidase S1 domain-containing protein" evidence="7">
    <location>
        <begin position="23"/>
        <end position="387"/>
    </location>
</feature>
<dbReference type="InterPro" id="IPR001254">
    <property type="entry name" value="Trypsin_dom"/>
</dbReference>
<dbReference type="Gene3D" id="2.40.10.10">
    <property type="entry name" value="Trypsin-like serine proteases"/>
    <property type="match status" value="2"/>
</dbReference>
<keyword evidence="4" id="KW-1015">Disulfide bond</keyword>
<protein>
    <recommendedName>
        <fullName evidence="8">Peptidase S1 domain-containing protein</fullName>
    </recommendedName>
</protein>
<comment type="similarity">
    <text evidence="6">Belongs to the peptidase S1 family. CLIP subfamily.</text>
</comment>
<evidence type="ECO:0000313" key="10">
    <source>
        <dbReference type="Proteomes" id="UP001497623"/>
    </source>
</evidence>
<evidence type="ECO:0000256" key="1">
    <source>
        <dbReference type="ARBA" id="ARBA00004613"/>
    </source>
</evidence>
<organism evidence="9 10">
    <name type="scientific">Meganyctiphanes norvegica</name>
    <name type="common">Northern krill</name>
    <name type="synonym">Thysanopoda norvegica</name>
    <dbReference type="NCBI Taxonomy" id="48144"/>
    <lineage>
        <taxon>Eukaryota</taxon>
        <taxon>Metazoa</taxon>
        <taxon>Ecdysozoa</taxon>
        <taxon>Arthropoda</taxon>
        <taxon>Crustacea</taxon>
        <taxon>Multicrustacea</taxon>
        <taxon>Malacostraca</taxon>
        <taxon>Eumalacostraca</taxon>
        <taxon>Eucarida</taxon>
        <taxon>Euphausiacea</taxon>
        <taxon>Euphausiidae</taxon>
        <taxon>Meganyctiphanes</taxon>
    </lineage>
</organism>
<dbReference type="GO" id="GO:0006508">
    <property type="term" value="P:proteolysis"/>
    <property type="evidence" value="ECO:0007669"/>
    <property type="project" value="InterPro"/>
</dbReference>
<sequence>MMWLNWPVLASVFLVLIWDSECKPQTQVDNLTNDDFLSRLSGECQLTCTPLDMCNDPRPTTTTPATDTSFLGLVNERNSIPVVNIGDRQTQTSLCPLLSVCCANPKQSAPVTVAIPECGIRNTNGIRVTVEGFKDGQAQYGEFPWMVGVFLAQNNEYVGGASLVHPRVVLTAGHKIQDYDTKALKMGDDRISHIGIVSYYVIQKSNILYQPDLTEGSAKYYIGILAKALSEHTSKALCAESPKYLRYDRLECILAGAWYLMYLSAYQKIMKAATVPGISDTQCEAMLRGTRLGPTFTLHKSFNCAGGTKEDACEGDGGSPLVCPNTNNNNNPNQPQYVQMGIVSWGIGCGIPGNPGVYASIPKSLDWIKNTIQAETFQSLIDTRGKV</sequence>
<dbReference type="PROSITE" id="PS50240">
    <property type="entry name" value="TRYPSIN_DOM"/>
    <property type="match status" value="1"/>
</dbReference>
<keyword evidence="5" id="KW-0325">Glycoprotein</keyword>
<dbReference type="SUPFAM" id="SSF50494">
    <property type="entry name" value="Trypsin-like serine proteases"/>
    <property type="match status" value="1"/>
</dbReference>
<keyword evidence="10" id="KW-1185">Reference proteome</keyword>
<dbReference type="SMART" id="SM00020">
    <property type="entry name" value="Tryp_SPc"/>
    <property type="match status" value="1"/>
</dbReference>
<feature type="non-terminal residue" evidence="9">
    <location>
        <position position="387"/>
    </location>
</feature>
<dbReference type="InterPro" id="IPR051487">
    <property type="entry name" value="Ser/Thr_Proteases_Immune/Dev"/>
</dbReference>
<feature type="signal peptide" evidence="7">
    <location>
        <begin position="1"/>
        <end position="22"/>
    </location>
</feature>
<gene>
    <name evidence="9" type="ORF">MNOR_LOCUS15660</name>
</gene>
<dbReference type="Pfam" id="PF00089">
    <property type="entry name" value="Trypsin"/>
    <property type="match status" value="1"/>
</dbReference>
<evidence type="ECO:0000256" key="3">
    <source>
        <dbReference type="ARBA" id="ARBA00022729"/>
    </source>
</evidence>
<reference evidence="9 10" key="1">
    <citation type="submission" date="2024-05" db="EMBL/GenBank/DDBJ databases">
        <authorList>
            <person name="Wallberg A."/>
        </authorList>
    </citation>
    <scope>NUCLEOTIDE SEQUENCE [LARGE SCALE GENOMIC DNA]</scope>
</reference>
<name>A0AAV2QU64_MEGNR</name>
<dbReference type="GO" id="GO:0004252">
    <property type="term" value="F:serine-type endopeptidase activity"/>
    <property type="evidence" value="ECO:0007669"/>
    <property type="project" value="InterPro"/>
</dbReference>
<keyword evidence="2" id="KW-0964">Secreted</keyword>
<comment type="caution">
    <text evidence="9">The sequence shown here is derived from an EMBL/GenBank/DDBJ whole genome shotgun (WGS) entry which is preliminary data.</text>
</comment>
<evidence type="ECO:0000256" key="5">
    <source>
        <dbReference type="ARBA" id="ARBA00023180"/>
    </source>
</evidence>
<dbReference type="InterPro" id="IPR009003">
    <property type="entry name" value="Peptidase_S1_PA"/>
</dbReference>
<feature type="domain" description="Peptidase S1" evidence="8">
    <location>
        <begin position="129"/>
        <end position="373"/>
    </location>
</feature>
<evidence type="ECO:0000313" key="9">
    <source>
        <dbReference type="EMBL" id="CAL4096278.1"/>
    </source>
</evidence>
<dbReference type="GO" id="GO:0005576">
    <property type="term" value="C:extracellular region"/>
    <property type="evidence" value="ECO:0007669"/>
    <property type="project" value="UniProtKB-SubCell"/>
</dbReference>
<accession>A0AAV2QU64</accession>